<evidence type="ECO:0000313" key="2">
    <source>
        <dbReference type="Proteomes" id="UP001652661"/>
    </source>
</evidence>
<evidence type="ECO:0000313" key="3">
    <source>
        <dbReference type="RefSeq" id="XP_017017427.1"/>
    </source>
</evidence>
<organism evidence="2 3">
    <name type="scientific">Drosophila kikkawai</name>
    <name type="common">Fruit fly</name>
    <dbReference type="NCBI Taxonomy" id="30033"/>
    <lineage>
        <taxon>Eukaryota</taxon>
        <taxon>Metazoa</taxon>
        <taxon>Ecdysozoa</taxon>
        <taxon>Arthropoda</taxon>
        <taxon>Hexapoda</taxon>
        <taxon>Insecta</taxon>
        <taxon>Pterygota</taxon>
        <taxon>Neoptera</taxon>
        <taxon>Endopterygota</taxon>
        <taxon>Diptera</taxon>
        <taxon>Brachycera</taxon>
        <taxon>Muscomorpha</taxon>
        <taxon>Ephydroidea</taxon>
        <taxon>Drosophilidae</taxon>
        <taxon>Drosophila</taxon>
        <taxon>Sophophora</taxon>
    </lineage>
</organism>
<keyword evidence="2" id="KW-1185">Reference proteome</keyword>
<name>A0A6P4HNQ5_DROKI</name>
<dbReference type="RefSeq" id="XP_017017427.1">
    <property type="nucleotide sequence ID" value="XM_017161938.3"/>
</dbReference>
<proteinExistence type="predicted"/>
<evidence type="ECO:0000259" key="1">
    <source>
        <dbReference type="SMART" id="SM00587"/>
    </source>
</evidence>
<dbReference type="SUPFAM" id="SSF56112">
    <property type="entry name" value="Protein kinase-like (PK-like)"/>
    <property type="match status" value="1"/>
</dbReference>
<accession>A0A6P4HNQ5</accession>
<protein>
    <recommendedName>
        <fullName evidence="1">CHK kinase-like domain-containing protein</fullName>
    </recommendedName>
</protein>
<dbReference type="InterPro" id="IPR015897">
    <property type="entry name" value="CHK_kinase-like"/>
</dbReference>
<dbReference type="SMART" id="SM00587">
    <property type="entry name" value="CHK"/>
    <property type="match status" value="1"/>
</dbReference>
<dbReference type="Proteomes" id="UP001652661">
    <property type="component" value="Chromosome 3R"/>
</dbReference>
<dbReference type="Gene3D" id="3.90.1200.10">
    <property type="match status" value="1"/>
</dbReference>
<feature type="domain" description="CHK kinase-like" evidence="1">
    <location>
        <begin position="141"/>
        <end position="332"/>
    </location>
</feature>
<gene>
    <name evidence="3" type="primary">LOC108071252</name>
</gene>
<dbReference type="PANTHER" id="PTHR11012">
    <property type="entry name" value="PROTEIN KINASE-LIKE DOMAIN-CONTAINING"/>
    <property type="match status" value="1"/>
</dbReference>
<dbReference type="Pfam" id="PF02958">
    <property type="entry name" value="EcKL"/>
    <property type="match status" value="1"/>
</dbReference>
<dbReference type="PANTHER" id="PTHR11012:SF6">
    <property type="entry name" value="CHK DOMAIN OV1-RELATED"/>
    <property type="match status" value="1"/>
</dbReference>
<dbReference type="OrthoDB" id="191037at2759"/>
<dbReference type="AlphaFoldDB" id="A0A6P4HNQ5"/>
<reference evidence="3" key="1">
    <citation type="submission" date="2025-08" db="UniProtKB">
        <authorList>
            <consortium name="RefSeq"/>
        </authorList>
    </citation>
    <scope>IDENTIFICATION</scope>
    <source>
        <strain evidence="3">14028-0561.14</strain>
        <tissue evidence="3">Whole fly</tissue>
    </source>
</reference>
<dbReference type="GeneID" id="108071252"/>
<dbReference type="InterPro" id="IPR011009">
    <property type="entry name" value="Kinase-like_dom_sf"/>
</dbReference>
<sequence>MSLAEKIENPNESLVIPKWLNESKLKPLLAKDEPDYVRILQFTPVAAVPPGGNFTSVMLRVYLDLELNDGTKKRKSYVMKTALDSDKGGKGMNEFRYYHKEQQMYSTYLPAFEKLYREAGHPVQLNPKCLEIGEEEGNLYFIFEDLSAQGYQSVDRTKGIDMEHMRLSLRKLAELHAASVVYKDRHGPYPVDFEHGFAKKDNIQHSMRGFNVKAPDFKAAMTTWGMDEEYLRNFPTPDQYAKVCLESLNVDPKDFNVLTHGDFSATNLLYKYGEKGDLQEAYVLDFQICKWGSPAQDLLMMITISAEKGLRIKEFDNIVRIYWQYLIECLDILKYEKPYPQLRDLQSSLYKKNNTLYAFFCVMNHLTAHLLHVSKESNLHTIMSNNEVGRNFRTRMYTNPAYVEVIRELYPFYSNRGLFNFEDYDD</sequence>
<dbReference type="InterPro" id="IPR004119">
    <property type="entry name" value="EcKL"/>
</dbReference>